<sequence length="155" mass="16399">MLSLPFVSSCVVKDATALAKDSVRANIKHFTDTLPDVVGAGATTKQAFDQITRRELALFNPEQTTSWPNGGGSSALPQIFGLESDQATLIFSVIFTGQGQSGGGWTFDSQYFFVCAGIEYDGEAITLTDVDCPANAVRALPQDSGLTLRDVGVST</sequence>
<dbReference type="EMBL" id="RCWJ01000001">
    <property type="protein sequence ID" value="RLQ85945.1"/>
    <property type="molecule type" value="Genomic_DNA"/>
</dbReference>
<evidence type="ECO:0000313" key="1">
    <source>
        <dbReference type="EMBL" id="RLQ85945.1"/>
    </source>
</evidence>
<protein>
    <submittedName>
        <fullName evidence="1">Uncharacterized protein</fullName>
    </submittedName>
</protein>
<dbReference type="AlphaFoldDB" id="A0A3L7J6G1"/>
<accession>A0A3L7J6G1</accession>
<reference evidence="1 2" key="1">
    <citation type="submission" date="2018-10" db="EMBL/GenBank/DDBJ databases">
        <authorList>
            <person name="Li J."/>
        </authorList>
    </citation>
    <scope>NUCLEOTIDE SEQUENCE [LARGE SCALE GENOMIC DNA]</scope>
    <source>
        <strain evidence="1 2">ZD1-4</strain>
    </source>
</reference>
<organism evidence="1 2">
    <name type="scientific">Mycetocola zhadangensis</name>
    <dbReference type="NCBI Taxonomy" id="1164595"/>
    <lineage>
        <taxon>Bacteria</taxon>
        <taxon>Bacillati</taxon>
        <taxon>Actinomycetota</taxon>
        <taxon>Actinomycetes</taxon>
        <taxon>Micrococcales</taxon>
        <taxon>Microbacteriaceae</taxon>
        <taxon>Mycetocola</taxon>
    </lineage>
</organism>
<proteinExistence type="predicted"/>
<comment type="caution">
    <text evidence="1">The sequence shown here is derived from an EMBL/GenBank/DDBJ whole genome shotgun (WGS) entry which is preliminary data.</text>
</comment>
<dbReference type="Proteomes" id="UP000282460">
    <property type="component" value="Unassembled WGS sequence"/>
</dbReference>
<evidence type="ECO:0000313" key="2">
    <source>
        <dbReference type="Proteomes" id="UP000282460"/>
    </source>
</evidence>
<name>A0A3L7J6G1_9MICO</name>
<gene>
    <name evidence="1" type="ORF">D9V28_03620</name>
</gene>
<keyword evidence="2" id="KW-1185">Reference proteome</keyword>